<evidence type="ECO:0000259" key="3">
    <source>
        <dbReference type="Pfam" id="PF12588"/>
    </source>
</evidence>
<name>A0A8H7H131_9AGAM</name>
<dbReference type="PANTHER" id="PTHR10067:SF9">
    <property type="entry name" value="PHOSPHATIDYLSERINE DECARBOXYLASE FAMILY PROTEIN (AFU_ORTHOLOGUE AFUA_7G01730)"/>
    <property type="match status" value="1"/>
</dbReference>
<dbReference type="Pfam" id="PF02666">
    <property type="entry name" value="PS_Dcarbxylase"/>
    <property type="match status" value="1"/>
</dbReference>
<dbReference type="Pfam" id="PF12588">
    <property type="entry name" value="PSDC"/>
    <property type="match status" value="1"/>
</dbReference>
<accession>A0A8H7H131</accession>
<dbReference type="InterPro" id="IPR003817">
    <property type="entry name" value="PS_Dcarbxylase"/>
</dbReference>
<proteinExistence type="predicted"/>
<dbReference type="EMBL" id="JACYCC010000289">
    <property type="protein sequence ID" value="KAF8669644.1"/>
    <property type="molecule type" value="Genomic_DNA"/>
</dbReference>
<dbReference type="GO" id="GO:0005739">
    <property type="term" value="C:mitochondrion"/>
    <property type="evidence" value="ECO:0007669"/>
    <property type="project" value="TreeGrafter"/>
</dbReference>
<organism evidence="4 5">
    <name type="scientific">Rhizoctonia solani</name>
    <dbReference type="NCBI Taxonomy" id="456999"/>
    <lineage>
        <taxon>Eukaryota</taxon>
        <taxon>Fungi</taxon>
        <taxon>Dikarya</taxon>
        <taxon>Basidiomycota</taxon>
        <taxon>Agaricomycotina</taxon>
        <taxon>Agaricomycetes</taxon>
        <taxon>Cantharellales</taxon>
        <taxon>Ceratobasidiaceae</taxon>
        <taxon>Rhizoctonia</taxon>
    </lineage>
</organism>
<gene>
    <name evidence="4" type="ORF">RHS04_08803</name>
</gene>
<dbReference type="InterPro" id="IPR022237">
    <property type="entry name" value="PsiD-like"/>
</dbReference>
<feature type="domain" description="L-tryptophan decarboxylase PsiD-like" evidence="3">
    <location>
        <begin position="76"/>
        <end position="210"/>
    </location>
</feature>
<evidence type="ECO:0000256" key="1">
    <source>
        <dbReference type="ARBA" id="ARBA00022793"/>
    </source>
</evidence>
<evidence type="ECO:0000256" key="2">
    <source>
        <dbReference type="ARBA" id="ARBA00023239"/>
    </source>
</evidence>
<evidence type="ECO:0000313" key="4">
    <source>
        <dbReference type="EMBL" id="KAF8669644.1"/>
    </source>
</evidence>
<dbReference type="AlphaFoldDB" id="A0A8H7H131"/>
<dbReference type="GO" id="GO:0006646">
    <property type="term" value="P:phosphatidylethanolamine biosynthetic process"/>
    <property type="evidence" value="ECO:0007669"/>
    <property type="project" value="TreeGrafter"/>
</dbReference>
<evidence type="ECO:0000313" key="5">
    <source>
        <dbReference type="Proteomes" id="UP000650582"/>
    </source>
</evidence>
<keyword evidence="2" id="KW-0456">Lyase</keyword>
<protein>
    <submittedName>
        <fullName evidence="4">Phophatidylserine decarboxylase</fullName>
    </submittedName>
</protein>
<reference evidence="4" key="1">
    <citation type="submission" date="2020-09" db="EMBL/GenBank/DDBJ databases">
        <title>Comparative genome analyses of four rice-infecting Rhizoctonia solani isolates reveal extensive enrichment of homogalacturonan modification genes.</title>
        <authorList>
            <person name="Lee D.-Y."/>
            <person name="Jeon J."/>
            <person name="Kim K.-T."/>
            <person name="Cheong K."/>
            <person name="Song H."/>
            <person name="Choi G."/>
            <person name="Ko J."/>
            <person name="Opiyo S.O."/>
            <person name="Zuo S."/>
            <person name="Madhav S."/>
            <person name="Lee Y.-H."/>
            <person name="Wang G.-L."/>
        </authorList>
    </citation>
    <scope>NUCLEOTIDE SEQUENCE</scope>
    <source>
        <strain evidence="4">AG1-IA YN-7</strain>
    </source>
</reference>
<comment type="caution">
    <text evidence="4">The sequence shown here is derived from an EMBL/GenBank/DDBJ whole genome shotgun (WGS) entry which is preliminary data.</text>
</comment>
<dbReference type="GO" id="GO:0004609">
    <property type="term" value="F:phosphatidylserine decarboxylase activity"/>
    <property type="evidence" value="ECO:0007669"/>
    <property type="project" value="InterPro"/>
</dbReference>
<dbReference type="PANTHER" id="PTHR10067">
    <property type="entry name" value="PHOSPHATIDYLSERINE DECARBOXYLASE"/>
    <property type="match status" value="1"/>
</dbReference>
<sequence length="462" mass="52134">MRTPYLSGALLPNDQAGHKVVVLNRGEHSIHDPSLQTAGERVGGWYTTRDRQVSEPYISSLLNKVNGDERLVDHLHPTIVEFKRLIDTSPALRKGFDEMFEQVPNTSPYDKDPTLRPQIRDYNTMLKAFDYIITHSIPYEDHAFVGFPINAILNWPMGTEAGQAVFLDPAVNAQFKKMFDAWSDFLSSPDSREYLTTDNNGWFGPKASQHIPNFTQIFKCNPCAPYYGFKSWDDFFTRELREGVRPVEFPDRDDIINSACESTVYRIATNIKEADSFWLKGSPYSLRHMLNNDPYVDKFVGGTIYQAFLSAYKYHRWASPVNGVIDRVELIPGTYYAASPAMGFANPEGPDPVSQMLSQAYITAVATRALIWIRCDNPKIGLIGFLAVGMCEVSTCEVTVREGDIIRKGDQLGMFHFGGSTHCLLFQSGVKVIFDKRYTEADCEVLLNVAIATVEYKHKNLG</sequence>
<keyword evidence="1" id="KW-0210">Decarboxylase</keyword>
<dbReference type="Proteomes" id="UP000650582">
    <property type="component" value="Unassembled WGS sequence"/>
</dbReference>